<dbReference type="EMBL" id="JANVFU010000005">
    <property type="protein sequence ID" value="KAJ3745346.1"/>
    <property type="molecule type" value="Genomic_DNA"/>
</dbReference>
<feature type="region of interest" description="Disordered" evidence="5">
    <location>
        <begin position="1"/>
        <end position="87"/>
    </location>
</feature>
<protein>
    <submittedName>
        <fullName evidence="7">Uncharacterized protein</fullName>
    </submittedName>
</protein>
<feature type="compositionally biased region" description="Polar residues" evidence="5">
    <location>
        <begin position="262"/>
        <end position="272"/>
    </location>
</feature>
<evidence type="ECO:0000256" key="4">
    <source>
        <dbReference type="ARBA" id="ARBA00023136"/>
    </source>
</evidence>
<dbReference type="AlphaFoldDB" id="A0A9W8TYA3"/>
<evidence type="ECO:0000256" key="3">
    <source>
        <dbReference type="ARBA" id="ARBA00022989"/>
    </source>
</evidence>
<feature type="compositionally biased region" description="Low complexity" evidence="5">
    <location>
        <begin position="126"/>
        <end position="139"/>
    </location>
</feature>
<sequence length="456" mass="45678">MSSASASSATSASSSSPSSSDTSASTSSTSSTTSTTSNTSNTSTSSGTSSSPDTSSSSTSASASSSGTSSTPPSSSATPTSSASTLTGSLTTDITTTVVSTSADGQVFTTVVRTSTTLPPGATVTSSSSDSSNSSSDSHTGAIVGGAVGGGAALILLFVLVGLWWKRSQRKQKSLDAFDGNFDPDRIVTTKPMKGEPKAFRGQGPTLPHVENGADNGMEDDGMGGRLAGSTLGAGVVAPYPLYHPTNSQQQHSPPSPPEMSAQHTGVSTNYPSSSQGMSSQGQSSSQGGLPASVYAAAYGDQGRALTAPSVAGSTSTTPYGFGAGERLPNPYQNQNQPAPGSTISTSTHTNTSAPGQGYPGYGRFNVANPDAEGGGPSSFVGGFNPTSMPRRSEKSTAALNAARPPRDVLVHQDGGRVENQMPREEEEGPEEIPPTYDSLVPDGAGGSGSGAREKR</sequence>
<evidence type="ECO:0000256" key="5">
    <source>
        <dbReference type="SAM" id="MobiDB-lite"/>
    </source>
</evidence>
<feature type="transmembrane region" description="Helical" evidence="6">
    <location>
        <begin position="142"/>
        <end position="165"/>
    </location>
</feature>
<evidence type="ECO:0000313" key="7">
    <source>
        <dbReference type="EMBL" id="KAJ3745346.1"/>
    </source>
</evidence>
<comment type="caution">
    <text evidence="7">The sequence shown here is derived from an EMBL/GenBank/DDBJ whole genome shotgun (WGS) entry which is preliminary data.</text>
</comment>
<evidence type="ECO:0000313" key="8">
    <source>
        <dbReference type="Proteomes" id="UP001142393"/>
    </source>
</evidence>
<evidence type="ECO:0000256" key="2">
    <source>
        <dbReference type="ARBA" id="ARBA00022692"/>
    </source>
</evidence>
<keyword evidence="8" id="KW-1185">Reference proteome</keyword>
<dbReference type="GO" id="GO:0071944">
    <property type="term" value="C:cell periphery"/>
    <property type="evidence" value="ECO:0007669"/>
    <property type="project" value="UniProtKB-ARBA"/>
</dbReference>
<keyword evidence="2 6" id="KW-0812">Transmembrane</keyword>
<evidence type="ECO:0000256" key="6">
    <source>
        <dbReference type="SAM" id="Phobius"/>
    </source>
</evidence>
<comment type="subcellular location">
    <subcellularLocation>
        <location evidence="1">Membrane</location>
        <topology evidence="1">Single-pass membrane protein</topology>
    </subcellularLocation>
</comment>
<gene>
    <name evidence="7" type="ORF">DFH05DRAFT_1487584</name>
</gene>
<feature type="compositionally biased region" description="Basic and acidic residues" evidence="5">
    <location>
        <begin position="190"/>
        <end position="199"/>
    </location>
</feature>
<reference evidence="7 8" key="1">
    <citation type="journal article" date="2023" name="Proc. Natl. Acad. Sci. U.S.A.">
        <title>A global phylogenomic analysis of the shiitake genus Lentinula.</title>
        <authorList>
            <person name="Sierra-Patev S."/>
            <person name="Min B."/>
            <person name="Naranjo-Ortiz M."/>
            <person name="Looney B."/>
            <person name="Konkel Z."/>
            <person name="Slot J.C."/>
            <person name="Sakamoto Y."/>
            <person name="Steenwyk J.L."/>
            <person name="Rokas A."/>
            <person name="Carro J."/>
            <person name="Camarero S."/>
            <person name="Ferreira P."/>
            <person name="Molpeceres G."/>
            <person name="Ruiz-Duenas F.J."/>
            <person name="Serrano A."/>
            <person name="Henrissat B."/>
            <person name="Drula E."/>
            <person name="Hughes K.W."/>
            <person name="Mata J.L."/>
            <person name="Ishikawa N.K."/>
            <person name="Vargas-Isla R."/>
            <person name="Ushijima S."/>
            <person name="Smith C.A."/>
            <person name="Donoghue J."/>
            <person name="Ahrendt S."/>
            <person name="Andreopoulos W."/>
            <person name="He G."/>
            <person name="LaButti K."/>
            <person name="Lipzen A."/>
            <person name="Ng V."/>
            <person name="Riley R."/>
            <person name="Sandor L."/>
            <person name="Barry K."/>
            <person name="Martinez A.T."/>
            <person name="Xiao Y."/>
            <person name="Gibbons J.G."/>
            <person name="Terashima K."/>
            <person name="Grigoriev I.V."/>
            <person name="Hibbett D."/>
        </authorList>
    </citation>
    <scope>NUCLEOTIDE SEQUENCE [LARGE SCALE GENOMIC DNA]</scope>
    <source>
        <strain evidence="7 8">TFB7810</strain>
    </source>
</reference>
<dbReference type="PANTHER" id="PTHR15549">
    <property type="entry name" value="PAIRED IMMUNOGLOBULIN-LIKE TYPE 2 RECEPTOR"/>
    <property type="match status" value="1"/>
</dbReference>
<organism evidence="7 8">
    <name type="scientific">Lentinula detonsa</name>
    <dbReference type="NCBI Taxonomy" id="2804962"/>
    <lineage>
        <taxon>Eukaryota</taxon>
        <taxon>Fungi</taxon>
        <taxon>Dikarya</taxon>
        <taxon>Basidiomycota</taxon>
        <taxon>Agaricomycotina</taxon>
        <taxon>Agaricomycetes</taxon>
        <taxon>Agaricomycetidae</taxon>
        <taxon>Agaricales</taxon>
        <taxon>Marasmiineae</taxon>
        <taxon>Omphalotaceae</taxon>
        <taxon>Lentinula</taxon>
    </lineage>
</organism>
<feature type="compositionally biased region" description="Low complexity" evidence="5">
    <location>
        <begin position="329"/>
        <end position="353"/>
    </location>
</feature>
<dbReference type="Proteomes" id="UP001142393">
    <property type="component" value="Unassembled WGS sequence"/>
</dbReference>
<feature type="compositionally biased region" description="Basic and acidic residues" evidence="5">
    <location>
        <begin position="405"/>
        <end position="417"/>
    </location>
</feature>
<proteinExistence type="predicted"/>
<feature type="region of interest" description="Disordered" evidence="5">
    <location>
        <begin position="117"/>
        <end position="139"/>
    </location>
</feature>
<keyword evidence="3 6" id="KW-1133">Transmembrane helix</keyword>
<dbReference type="GO" id="GO:0016020">
    <property type="term" value="C:membrane"/>
    <property type="evidence" value="ECO:0007669"/>
    <property type="project" value="UniProtKB-SubCell"/>
</dbReference>
<name>A0A9W8TYA3_9AGAR</name>
<feature type="region of interest" description="Disordered" evidence="5">
    <location>
        <begin position="306"/>
        <end position="456"/>
    </location>
</feature>
<feature type="region of interest" description="Disordered" evidence="5">
    <location>
        <begin position="190"/>
        <end position="290"/>
    </location>
</feature>
<dbReference type="InterPro" id="IPR051694">
    <property type="entry name" value="Immunoregulatory_rcpt-like"/>
</dbReference>
<accession>A0A9W8TYA3</accession>
<evidence type="ECO:0000256" key="1">
    <source>
        <dbReference type="ARBA" id="ARBA00004167"/>
    </source>
</evidence>
<keyword evidence="4 6" id="KW-0472">Membrane</keyword>
<feature type="compositionally biased region" description="Low complexity" evidence="5">
    <location>
        <begin position="273"/>
        <end position="289"/>
    </location>
</feature>